<evidence type="ECO:0000256" key="1">
    <source>
        <dbReference type="ARBA" id="ARBA00022729"/>
    </source>
</evidence>
<dbReference type="InterPro" id="IPR014438">
    <property type="entry name" value="Glucan_biosyn_MdoG/MdoD"/>
</dbReference>
<comment type="caution">
    <text evidence="4">The sequence shown here is derived from an EMBL/GenBank/DDBJ whole genome shotgun (WGS) entry which is preliminary data.</text>
</comment>
<dbReference type="PANTHER" id="PTHR30504">
    <property type="entry name" value="GLUCANS BIOSYNTHESIS PROTEIN"/>
    <property type="match status" value="1"/>
</dbReference>
<keyword evidence="5" id="KW-1185">Reference proteome</keyword>
<evidence type="ECO:0000256" key="2">
    <source>
        <dbReference type="SAM" id="SignalP"/>
    </source>
</evidence>
<organism evidence="4 5">
    <name type="scientific">Sphingomonas quercus</name>
    <dbReference type="NCBI Taxonomy" id="2842451"/>
    <lineage>
        <taxon>Bacteria</taxon>
        <taxon>Pseudomonadati</taxon>
        <taxon>Pseudomonadota</taxon>
        <taxon>Alphaproteobacteria</taxon>
        <taxon>Sphingomonadales</taxon>
        <taxon>Sphingomonadaceae</taxon>
        <taxon>Sphingomonas</taxon>
    </lineage>
</organism>
<dbReference type="PROSITE" id="PS51318">
    <property type="entry name" value="TAT"/>
    <property type="match status" value="1"/>
</dbReference>
<proteinExistence type="predicted"/>
<dbReference type="PANTHER" id="PTHR30504:SF3">
    <property type="entry name" value="GLUCANS BIOSYNTHESIS PROTEIN D"/>
    <property type="match status" value="1"/>
</dbReference>
<evidence type="ECO:0000313" key="5">
    <source>
        <dbReference type="Proteomes" id="UP000776276"/>
    </source>
</evidence>
<keyword evidence="1 2" id="KW-0732">Signal</keyword>
<evidence type="ECO:0000259" key="3">
    <source>
        <dbReference type="Pfam" id="PF04349"/>
    </source>
</evidence>
<feature type="chain" id="PRO_5046778900" evidence="2">
    <location>
        <begin position="28"/>
        <end position="501"/>
    </location>
</feature>
<dbReference type="Pfam" id="PF04349">
    <property type="entry name" value="MdoG"/>
    <property type="match status" value="1"/>
</dbReference>
<protein>
    <submittedName>
        <fullName evidence="4">Glucan biosynthesis protein</fullName>
    </submittedName>
</protein>
<evidence type="ECO:0000313" key="4">
    <source>
        <dbReference type="EMBL" id="MBU3076570.1"/>
    </source>
</evidence>
<gene>
    <name evidence="4" type="ORF">KOF26_01720</name>
</gene>
<dbReference type="RefSeq" id="WP_216318985.1">
    <property type="nucleotide sequence ID" value="NZ_JAHKRT010000001.1"/>
</dbReference>
<dbReference type="EMBL" id="JAHKRT010000001">
    <property type="protein sequence ID" value="MBU3076570.1"/>
    <property type="molecule type" value="Genomic_DNA"/>
</dbReference>
<reference evidence="4 5" key="1">
    <citation type="submission" date="2021-06" db="EMBL/GenBank/DDBJ databases">
        <title>Sphingomonas sp. XMGL2, whole genome shotgun sequencing project.</title>
        <authorList>
            <person name="Zhao G."/>
            <person name="Shen L."/>
        </authorList>
    </citation>
    <scope>NUCLEOTIDE SEQUENCE [LARGE SCALE GENOMIC DNA]</scope>
    <source>
        <strain evidence="4 5">XMGL2</strain>
    </source>
</reference>
<accession>A0ABS6BH55</accession>
<sequence length="501" mass="54405">MDQPTRRDMLATLGMAPLLLAPGAALAAAEPFSFDLLKRRAAQLARRPYQAAPPVPGASGVDFDAAWKIRFRAERTLFAGTATPVRLFPPIATAQLPIAINIVKNGVATPLDAAGDWFSAPDGIRVPAGFAGFRVMTEGKESDWLAFMGASYFRSSGERDQYGLSARAIAVNVGIDGREEFPRFTEFWLEPAADGALTIYALLDGESLTGAFRFVCRSGKKGVTQDVTGFLRIRRDIQRLGFAPATSMFWYGEGNRRDATDWRPEIHDSDGLAIINGRGERVWRPLANPRRPIINTFADDSPAGFGLLQRDQHFDHYQDDGAFYDRRPGLWITPQGKWGKGAVALYAFPTRSETDDNVVAYWSPAGIAKSGQEFNYAYRLDWTSEDPTASPLARVTDVWTGAGGIPGAPQRAGVTKLVADFRGPTLKGLGRDSGVTFAASMVRGRILSATPYPVAGSESHWRAMLELSLDGGGEPADLRLTLQQGGKAISETLITQLFAGN</sequence>
<feature type="signal peptide" evidence="2">
    <location>
        <begin position="1"/>
        <end position="27"/>
    </location>
</feature>
<feature type="domain" description="Glucan biosynthesis periplasmic MdoG C-terminal" evidence="3">
    <location>
        <begin position="32"/>
        <end position="496"/>
    </location>
</feature>
<dbReference type="PIRSF" id="PIRSF006281">
    <property type="entry name" value="MdoG"/>
    <property type="match status" value="1"/>
</dbReference>
<dbReference type="Proteomes" id="UP000776276">
    <property type="component" value="Unassembled WGS sequence"/>
</dbReference>
<dbReference type="InterPro" id="IPR007444">
    <property type="entry name" value="Glucan_biosyn_MdoG_C"/>
</dbReference>
<name>A0ABS6BH55_9SPHN</name>
<dbReference type="InterPro" id="IPR006311">
    <property type="entry name" value="TAT_signal"/>
</dbReference>